<dbReference type="SUPFAM" id="SSF141371">
    <property type="entry name" value="PilZ domain-like"/>
    <property type="match status" value="1"/>
</dbReference>
<evidence type="ECO:0000313" key="2">
    <source>
        <dbReference type="EMBL" id="KKN48077.1"/>
    </source>
</evidence>
<dbReference type="GO" id="GO:0035438">
    <property type="term" value="F:cyclic-di-GMP binding"/>
    <property type="evidence" value="ECO:0007669"/>
    <property type="project" value="InterPro"/>
</dbReference>
<protein>
    <recommendedName>
        <fullName evidence="1">PilZ domain-containing protein</fullName>
    </recommendedName>
</protein>
<sequence>MENNGVEKRTCIRFAIPGTTVSYEFKDYTEEFSPLVDISRGGVKFLGKHPLEINADITLKISVPGEMIPLTIHGKIRWISFIEGKDQYQIGVQFNPYGEKEKQNYPGNLVKIISLEQKFAAADKGKVGKYEIDS</sequence>
<evidence type="ECO:0000259" key="1">
    <source>
        <dbReference type="Pfam" id="PF07238"/>
    </source>
</evidence>
<proteinExistence type="predicted"/>
<dbReference type="AlphaFoldDB" id="A0A0F9REP2"/>
<feature type="domain" description="PilZ" evidence="1">
    <location>
        <begin position="26"/>
        <end position="103"/>
    </location>
</feature>
<accession>A0A0F9REP2</accession>
<gene>
    <name evidence="2" type="ORF">LCGC14_0656390</name>
</gene>
<organism evidence="2">
    <name type="scientific">marine sediment metagenome</name>
    <dbReference type="NCBI Taxonomy" id="412755"/>
    <lineage>
        <taxon>unclassified sequences</taxon>
        <taxon>metagenomes</taxon>
        <taxon>ecological metagenomes</taxon>
    </lineage>
</organism>
<dbReference type="Pfam" id="PF07238">
    <property type="entry name" value="PilZ"/>
    <property type="match status" value="1"/>
</dbReference>
<dbReference type="Gene3D" id="2.40.10.220">
    <property type="entry name" value="predicted glycosyltransferase like domains"/>
    <property type="match status" value="1"/>
</dbReference>
<reference evidence="2" key="1">
    <citation type="journal article" date="2015" name="Nature">
        <title>Complex archaea that bridge the gap between prokaryotes and eukaryotes.</title>
        <authorList>
            <person name="Spang A."/>
            <person name="Saw J.H."/>
            <person name="Jorgensen S.L."/>
            <person name="Zaremba-Niedzwiedzka K."/>
            <person name="Martijn J."/>
            <person name="Lind A.E."/>
            <person name="van Eijk R."/>
            <person name="Schleper C."/>
            <person name="Guy L."/>
            <person name="Ettema T.J."/>
        </authorList>
    </citation>
    <scope>NUCLEOTIDE SEQUENCE</scope>
</reference>
<dbReference type="EMBL" id="LAZR01001240">
    <property type="protein sequence ID" value="KKN48077.1"/>
    <property type="molecule type" value="Genomic_DNA"/>
</dbReference>
<dbReference type="InterPro" id="IPR009875">
    <property type="entry name" value="PilZ_domain"/>
</dbReference>
<name>A0A0F9REP2_9ZZZZ</name>
<comment type="caution">
    <text evidence="2">The sequence shown here is derived from an EMBL/GenBank/DDBJ whole genome shotgun (WGS) entry which is preliminary data.</text>
</comment>